<evidence type="ECO:0000256" key="6">
    <source>
        <dbReference type="ARBA" id="ARBA00022892"/>
    </source>
</evidence>
<dbReference type="AlphaFoldDB" id="A0A0G2ETQ9"/>
<dbReference type="PANTHER" id="PTHR13050">
    <property type="entry name" value="USE1-LIKE PROTEIN"/>
    <property type="match status" value="1"/>
</dbReference>
<evidence type="ECO:0000256" key="11">
    <source>
        <dbReference type="SAM" id="Phobius"/>
    </source>
</evidence>
<keyword evidence="6" id="KW-0931">ER-Golgi transport</keyword>
<keyword evidence="9 11" id="KW-0472">Membrane</keyword>
<gene>
    <name evidence="12" type="ORF">UCDDS831_g02050</name>
</gene>
<dbReference type="GO" id="GO:0005789">
    <property type="term" value="C:endoplasmic reticulum membrane"/>
    <property type="evidence" value="ECO:0007669"/>
    <property type="project" value="UniProtKB-SubCell"/>
</dbReference>
<dbReference type="EMBL" id="LAQI01000037">
    <property type="protein sequence ID" value="KKY25579.1"/>
    <property type="molecule type" value="Genomic_DNA"/>
</dbReference>
<organism evidence="12 13">
    <name type="scientific">Diplodia seriata</name>
    <dbReference type="NCBI Taxonomy" id="420778"/>
    <lineage>
        <taxon>Eukaryota</taxon>
        <taxon>Fungi</taxon>
        <taxon>Dikarya</taxon>
        <taxon>Ascomycota</taxon>
        <taxon>Pezizomycotina</taxon>
        <taxon>Dothideomycetes</taxon>
        <taxon>Dothideomycetes incertae sedis</taxon>
        <taxon>Botryosphaeriales</taxon>
        <taxon>Botryosphaeriaceae</taxon>
        <taxon>Diplodia</taxon>
    </lineage>
</organism>
<feature type="compositionally biased region" description="Low complexity" evidence="10">
    <location>
        <begin position="174"/>
        <end position="197"/>
    </location>
</feature>
<evidence type="ECO:0000313" key="12">
    <source>
        <dbReference type="EMBL" id="KKY25579.1"/>
    </source>
</evidence>
<reference evidence="12 13" key="2">
    <citation type="submission" date="2015-05" db="EMBL/GenBank/DDBJ databases">
        <title>Distinctive expansion of gene families associated with plant cell wall degradation and secondary metabolism in the genomes of grapevine trunk pathogens.</title>
        <authorList>
            <person name="Lawrence D.P."/>
            <person name="Travadon R."/>
            <person name="Rolshausen P.E."/>
            <person name="Baumgartner K."/>
        </authorList>
    </citation>
    <scope>NUCLEOTIDE SEQUENCE [LARGE SCALE GENOMIC DNA]</scope>
    <source>
        <strain evidence="12">DS831</strain>
    </source>
</reference>
<evidence type="ECO:0000256" key="8">
    <source>
        <dbReference type="ARBA" id="ARBA00022989"/>
    </source>
</evidence>
<feature type="compositionally biased region" description="Acidic residues" evidence="10">
    <location>
        <begin position="102"/>
        <end position="124"/>
    </location>
</feature>
<keyword evidence="3" id="KW-0813">Transport</keyword>
<protein>
    <recommendedName>
        <fullName evidence="14">Synaptobrevin</fullName>
    </recommendedName>
</protein>
<dbReference type="GO" id="GO:0015031">
    <property type="term" value="P:protein transport"/>
    <property type="evidence" value="ECO:0007669"/>
    <property type="project" value="UniProtKB-KW"/>
</dbReference>
<feature type="transmembrane region" description="Helical" evidence="11">
    <location>
        <begin position="294"/>
        <end position="314"/>
    </location>
</feature>
<evidence type="ECO:0000256" key="4">
    <source>
        <dbReference type="ARBA" id="ARBA00022692"/>
    </source>
</evidence>
<feature type="region of interest" description="Disordered" evidence="10">
    <location>
        <begin position="101"/>
        <end position="147"/>
    </location>
</feature>
<evidence type="ECO:0000256" key="5">
    <source>
        <dbReference type="ARBA" id="ARBA00022824"/>
    </source>
</evidence>
<proteinExistence type="inferred from homology"/>
<dbReference type="GO" id="GO:0006890">
    <property type="term" value="P:retrograde vesicle-mediated transport, Golgi to endoplasmic reticulum"/>
    <property type="evidence" value="ECO:0007669"/>
    <property type="project" value="TreeGrafter"/>
</dbReference>
<comment type="similarity">
    <text evidence="2">Belongs to the USE1 family.</text>
</comment>
<evidence type="ECO:0000313" key="13">
    <source>
        <dbReference type="Proteomes" id="UP000034182"/>
    </source>
</evidence>
<evidence type="ECO:0000256" key="10">
    <source>
        <dbReference type="SAM" id="MobiDB-lite"/>
    </source>
</evidence>
<evidence type="ECO:0000256" key="1">
    <source>
        <dbReference type="ARBA" id="ARBA00004163"/>
    </source>
</evidence>
<keyword evidence="8 11" id="KW-1133">Transmembrane helix</keyword>
<dbReference type="GO" id="GO:0031201">
    <property type="term" value="C:SNARE complex"/>
    <property type="evidence" value="ECO:0007669"/>
    <property type="project" value="TreeGrafter"/>
</dbReference>
<evidence type="ECO:0000256" key="2">
    <source>
        <dbReference type="ARBA" id="ARBA00007891"/>
    </source>
</evidence>
<name>A0A0G2ETQ9_9PEZI</name>
<dbReference type="PANTHER" id="PTHR13050:SF7">
    <property type="entry name" value="VESICLE TRANSPORT PROTEIN USE1"/>
    <property type="match status" value="1"/>
</dbReference>
<dbReference type="GO" id="GO:0005484">
    <property type="term" value="F:SNAP receptor activity"/>
    <property type="evidence" value="ECO:0007669"/>
    <property type="project" value="TreeGrafter"/>
</dbReference>
<sequence length="319" mass="34914">MARTQALPAHQPDPTQISLTRLLDRLQTALLSPHADPKLRSSSFERTKVGANLEYARSLLLRLEHDTAAVKIQSRKQAQQADLQAKRDLIKQLNQRLYELNQLDDDADAADDDPTDDDDDDDETAPPSYAPAHRNTSDGLNVEHNPGNQALQDAAENILRSRRPAGGRSQADHPPSSSEANAAATATATATGSSPSSLFGASKNAAADPTLRRSEKLMSHNRSEQETLTGSLLDMARMLKEQTMHFGSSLEAEKDILDRAGKGLDTSAQGMEAAGQRMGTLRRMTEGKGWWARVKLYGIIAALWTACFLVMFVMPKLRF</sequence>
<evidence type="ECO:0000256" key="9">
    <source>
        <dbReference type="ARBA" id="ARBA00023136"/>
    </source>
</evidence>
<evidence type="ECO:0000256" key="3">
    <source>
        <dbReference type="ARBA" id="ARBA00022448"/>
    </source>
</evidence>
<dbReference type="Proteomes" id="UP000034182">
    <property type="component" value="Unassembled WGS sequence"/>
</dbReference>
<feature type="region of interest" description="Disordered" evidence="10">
    <location>
        <begin position="164"/>
        <end position="226"/>
    </location>
</feature>
<comment type="caution">
    <text evidence="12">The sequence shown here is derived from an EMBL/GenBank/DDBJ whole genome shotgun (WGS) entry which is preliminary data.</text>
</comment>
<evidence type="ECO:0008006" key="14">
    <source>
        <dbReference type="Google" id="ProtNLM"/>
    </source>
</evidence>
<evidence type="ECO:0000256" key="7">
    <source>
        <dbReference type="ARBA" id="ARBA00022927"/>
    </source>
</evidence>
<accession>A0A0G2ETQ9</accession>
<keyword evidence="4 11" id="KW-0812">Transmembrane</keyword>
<keyword evidence="7" id="KW-0653">Protein transport</keyword>
<comment type="subcellular location">
    <subcellularLocation>
        <location evidence="1">Endoplasmic reticulum membrane</location>
        <topology evidence="1">Single-pass type IV membrane protein</topology>
    </subcellularLocation>
</comment>
<feature type="compositionally biased region" description="Basic and acidic residues" evidence="10">
    <location>
        <begin position="210"/>
        <end position="225"/>
    </location>
</feature>
<reference evidence="12 13" key="1">
    <citation type="submission" date="2015-03" db="EMBL/GenBank/DDBJ databases">
        <authorList>
            <person name="Morales-Cruz A."/>
            <person name="Amrine K.C."/>
            <person name="Cantu D."/>
        </authorList>
    </citation>
    <scope>NUCLEOTIDE SEQUENCE [LARGE SCALE GENOMIC DNA]</scope>
    <source>
        <strain evidence="12">DS831</strain>
    </source>
</reference>
<keyword evidence="5" id="KW-0256">Endoplasmic reticulum</keyword>
<dbReference type="InterPro" id="IPR019150">
    <property type="entry name" value="Vesicle_transport_protein_Use1"/>
</dbReference>